<feature type="domain" description="Polysaccharide chain length determinant N-terminal" evidence="11">
    <location>
        <begin position="22"/>
        <end position="109"/>
    </location>
</feature>
<dbReference type="InterPro" id="IPR050445">
    <property type="entry name" value="Bact_polysacc_biosynth/exp"/>
</dbReference>
<dbReference type="NCBIfam" id="TIGR01007">
    <property type="entry name" value="eps_fam"/>
    <property type="match status" value="1"/>
</dbReference>
<dbReference type="Gene3D" id="3.40.50.300">
    <property type="entry name" value="P-loop containing nucleotide triphosphate hydrolases"/>
    <property type="match status" value="1"/>
</dbReference>
<reference evidence="12" key="1">
    <citation type="journal article" date="2022" name="ISME J.">
        <title>Identification of active gaseous-alkane degraders at natural gas seeps.</title>
        <authorList>
            <person name="Farhan Ul Haque M."/>
            <person name="Hernandez M."/>
            <person name="Crombie A.T."/>
            <person name="Murrell J.C."/>
        </authorList>
    </citation>
    <scope>NUCLEOTIDE SEQUENCE</scope>
    <source>
        <strain evidence="12">PC2</strain>
    </source>
</reference>
<accession>A0ABS9Z6S0</accession>
<evidence type="ECO:0000256" key="1">
    <source>
        <dbReference type="ARBA" id="ARBA00004651"/>
    </source>
</evidence>
<dbReference type="RefSeq" id="WP_243067254.1">
    <property type="nucleotide sequence ID" value="NZ_JAIVFK010000025.1"/>
</dbReference>
<gene>
    <name evidence="12" type="ORF">K2U94_11020</name>
</gene>
<dbReference type="Proteomes" id="UP001139104">
    <property type="component" value="Unassembled WGS sequence"/>
</dbReference>
<evidence type="ECO:0000256" key="7">
    <source>
        <dbReference type="ARBA" id="ARBA00023136"/>
    </source>
</evidence>
<feature type="coiled-coil region" evidence="8">
    <location>
        <begin position="259"/>
        <end position="286"/>
    </location>
</feature>
<name>A0ABS9Z6S0_9HYPH</name>
<protein>
    <submittedName>
        <fullName evidence="12">Polysaccharide biosynthesis tyrosine autokinase</fullName>
        <ecNumber evidence="12">2.7.10.2</ecNumber>
    </submittedName>
</protein>
<keyword evidence="5" id="KW-0067">ATP-binding</keyword>
<comment type="subcellular location">
    <subcellularLocation>
        <location evidence="1">Cell membrane</location>
        <topology evidence="1">Multi-pass membrane protein</topology>
    </subcellularLocation>
</comment>
<keyword evidence="12" id="KW-0808">Transferase</keyword>
<dbReference type="InterPro" id="IPR005702">
    <property type="entry name" value="Wzc-like_C"/>
</dbReference>
<evidence type="ECO:0000313" key="13">
    <source>
        <dbReference type="Proteomes" id="UP001139104"/>
    </source>
</evidence>
<keyword evidence="7 9" id="KW-0472">Membrane</keyword>
<keyword evidence="4" id="KW-0547">Nucleotide-binding</keyword>
<keyword evidence="8" id="KW-0175">Coiled coil</keyword>
<feature type="domain" description="CobQ/CobB/MinD/ParA nucleotide binding" evidence="10">
    <location>
        <begin position="553"/>
        <end position="722"/>
    </location>
</feature>
<evidence type="ECO:0000256" key="8">
    <source>
        <dbReference type="SAM" id="Coils"/>
    </source>
</evidence>
<dbReference type="CDD" id="cd05387">
    <property type="entry name" value="BY-kinase"/>
    <property type="match status" value="1"/>
</dbReference>
<dbReference type="EC" id="2.7.10.2" evidence="12"/>
<dbReference type="EMBL" id="JAIVFP010000001">
    <property type="protein sequence ID" value="MCI4683292.1"/>
    <property type="molecule type" value="Genomic_DNA"/>
</dbReference>
<dbReference type="GO" id="GO:0004715">
    <property type="term" value="F:non-membrane spanning protein tyrosine kinase activity"/>
    <property type="evidence" value="ECO:0007669"/>
    <property type="project" value="UniProtKB-EC"/>
</dbReference>
<dbReference type="InterPro" id="IPR027417">
    <property type="entry name" value="P-loop_NTPase"/>
</dbReference>
<keyword evidence="3 9" id="KW-0812">Transmembrane</keyword>
<keyword evidence="2" id="KW-1003">Cell membrane</keyword>
<evidence type="ECO:0000256" key="3">
    <source>
        <dbReference type="ARBA" id="ARBA00022692"/>
    </source>
</evidence>
<organism evidence="12 13">
    <name type="scientific">Candidatus Rhodoblastus alkanivorans</name>
    <dbReference type="NCBI Taxonomy" id="2954117"/>
    <lineage>
        <taxon>Bacteria</taxon>
        <taxon>Pseudomonadati</taxon>
        <taxon>Pseudomonadota</taxon>
        <taxon>Alphaproteobacteria</taxon>
        <taxon>Hyphomicrobiales</taxon>
        <taxon>Rhodoblastaceae</taxon>
        <taxon>Rhodoblastus</taxon>
    </lineage>
</organism>
<evidence type="ECO:0000256" key="4">
    <source>
        <dbReference type="ARBA" id="ARBA00022741"/>
    </source>
</evidence>
<evidence type="ECO:0000313" key="12">
    <source>
        <dbReference type="EMBL" id="MCI4683292.1"/>
    </source>
</evidence>
<proteinExistence type="predicted"/>
<sequence length="742" mass="80392">MNMLDLQFLDQSPAGAPSAEDALDLRRIQDFLKRRWTTIVAVTFMTMAATLVGLLTVKPLYTATAQILLDPAGHKAFGESILPEFSLETANIDSQISVLRSVTLLRHVVAAADLTRDPEFGRPHKPNILSRMINFLRGPDLGGAAPGVADGADKIPPEELIAIGNLSEALDVRRFNHTYVLIVSVTAATPDRAVRVANAIANVYISDQLAARYEGARKASAWLSERLEAISQQVRASDQAVSDFRRKHNLISASSDGKLTIGEQQLAEMNAKLAELHTETAEARAKYNQAAAIMKEGGDPDTIPDVVSSTLITQLRSQEADVARREADLRARYSGGNPEVVKVVAERGAIRLSIGREIKRIVTDLKNDFDIAAAREASLRLSIQKAAAANGLDDSVGLRLHELERINAANKAMYDDFLTRSRIAQEQSNFEQPEARVISPAVDPVVPSFPKKTSSEVLAMIVGALLGIGAGVARDMLEKGFLTPGEIEDKLGLPVLGAAPALKARERVIGGKALEPAAYGVQKPSSRYAEALRAVRVGLRMVDLDNPPKVILVTSTIPREGKTTAALSLAFSAQRAGLKVALVDADLRHPVVTRFFQLADRPGLADFLLGKASEDEIAHDIDGVTVIPAGTKTTASPDLLGSERMRRYLAGLRENFDCVFLDSAPVAPVIDAKVLAQLVEKIVYVVRWRTTQREIVAHCVDAIRGDGKIAGVLLNRIEESKAPQSGRYAHFSSKGYHNYYES</sequence>
<evidence type="ECO:0000259" key="10">
    <source>
        <dbReference type="Pfam" id="PF01656"/>
    </source>
</evidence>
<dbReference type="Pfam" id="PF01656">
    <property type="entry name" value="CbiA"/>
    <property type="match status" value="1"/>
</dbReference>
<evidence type="ECO:0000256" key="6">
    <source>
        <dbReference type="ARBA" id="ARBA00022989"/>
    </source>
</evidence>
<keyword evidence="6 9" id="KW-1133">Transmembrane helix</keyword>
<keyword evidence="13" id="KW-1185">Reference proteome</keyword>
<dbReference type="Pfam" id="PF02706">
    <property type="entry name" value="Wzz"/>
    <property type="match status" value="1"/>
</dbReference>
<dbReference type="PANTHER" id="PTHR32309:SF13">
    <property type="entry name" value="FERRIC ENTEROBACTIN TRANSPORT PROTEIN FEPE"/>
    <property type="match status" value="1"/>
</dbReference>
<evidence type="ECO:0000256" key="2">
    <source>
        <dbReference type="ARBA" id="ARBA00022475"/>
    </source>
</evidence>
<dbReference type="SUPFAM" id="SSF52540">
    <property type="entry name" value="P-loop containing nucleoside triphosphate hydrolases"/>
    <property type="match status" value="1"/>
</dbReference>
<dbReference type="InterPro" id="IPR003856">
    <property type="entry name" value="LPS_length_determ_N"/>
</dbReference>
<evidence type="ECO:0000256" key="9">
    <source>
        <dbReference type="SAM" id="Phobius"/>
    </source>
</evidence>
<evidence type="ECO:0000256" key="5">
    <source>
        <dbReference type="ARBA" id="ARBA00022840"/>
    </source>
</evidence>
<evidence type="ECO:0000259" key="11">
    <source>
        <dbReference type="Pfam" id="PF02706"/>
    </source>
</evidence>
<comment type="caution">
    <text evidence="12">The sequence shown here is derived from an EMBL/GenBank/DDBJ whole genome shotgun (WGS) entry which is preliminary data.</text>
</comment>
<dbReference type="PANTHER" id="PTHR32309">
    <property type="entry name" value="TYROSINE-PROTEIN KINASE"/>
    <property type="match status" value="1"/>
</dbReference>
<feature type="transmembrane region" description="Helical" evidence="9">
    <location>
        <begin position="36"/>
        <end position="57"/>
    </location>
</feature>
<dbReference type="InterPro" id="IPR002586">
    <property type="entry name" value="CobQ/CobB/MinD/ParA_Nub-bd_dom"/>
</dbReference>